<keyword evidence="2" id="KW-1185">Reference proteome</keyword>
<evidence type="ECO:0000313" key="2">
    <source>
        <dbReference type="Proteomes" id="UP001341281"/>
    </source>
</evidence>
<dbReference type="Proteomes" id="UP001341281">
    <property type="component" value="Chromosome 04"/>
</dbReference>
<sequence>MSSPYGSWILRRDALISAKSRLASATPASPTTSSAPWLLQCTSGRPEIGLVAMRPASGKKAFSKEGKPASKVATTAPTPVAAILG</sequence>
<organism evidence="1 2">
    <name type="scientific">Paspalum notatum var. saurae</name>
    <dbReference type="NCBI Taxonomy" id="547442"/>
    <lineage>
        <taxon>Eukaryota</taxon>
        <taxon>Viridiplantae</taxon>
        <taxon>Streptophyta</taxon>
        <taxon>Embryophyta</taxon>
        <taxon>Tracheophyta</taxon>
        <taxon>Spermatophyta</taxon>
        <taxon>Magnoliopsida</taxon>
        <taxon>Liliopsida</taxon>
        <taxon>Poales</taxon>
        <taxon>Poaceae</taxon>
        <taxon>PACMAD clade</taxon>
        <taxon>Panicoideae</taxon>
        <taxon>Andropogonodae</taxon>
        <taxon>Paspaleae</taxon>
        <taxon>Paspalinae</taxon>
        <taxon>Paspalum</taxon>
    </lineage>
</organism>
<dbReference type="AlphaFoldDB" id="A0AAQ3TH89"/>
<gene>
    <name evidence="1" type="ORF">U9M48_020285</name>
</gene>
<name>A0AAQ3TH89_PASNO</name>
<evidence type="ECO:0000313" key="1">
    <source>
        <dbReference type="EMBL" id="WVZ71739.1"/>
    </source>
</evidence>
<proteinExistence type="predicted"/>
<accession>A0AAQ3TH89</accession>
<reference evidence="1 2" key="1">
    <citation type="submission" date="2024-02" db="EMBL/GenBank/DDBJ databases">
        <title>High-quality chromosome-scale genome assembly of Pensacola bahiagrass (Paspalum notatum Flugge var. saurae).</title>
        <authorList>
            <person name="Vega J.M."/>
            <person name="Podio M."/>
            <person name="Orjuela J."/>
            <person name="Siena L.A."/>
            <person name="Pessino S.C."/>
            <person name="Combes M.C."/>
            <person name="Mariac C."/>
            <person name="Albertini E."/>
            <person name="Pupilli F."/>
            <person name="Ortiz J.P.A."/>
            <person name="Leblanc O."/>
        </authorList>
    </citation>
    <scope>NUCLEOTIDE SEQUENCE [LARGE SCALE GENOMIC DNA]</scope>
    <source>
        <strain evidence="1">R1</strain>
        <tissue evidence="1">Leaf</tissue>
    </source>
</reference>
<protein>
    <submittedName>
        <fullName evidence="1">Uncharacterized protein</fullName>
    </submittedName>
</protein>
<dbReference type="EMBL" id="CP144748">
    <property type="protein sequence ID" value="WVZ71739.1"/>
    <property type="molecule type" value="Genomic_DNA"/>
</dbReference>